<accession>A0A0B7AXV5</accession>
<dbReference type="EMBL" id="HACG01038566">
    <property type="protein sequence ID" value="CEK85431.1"/>
    <property type="molecule type" value="Transcribed_RNA"/>
</dbReference>
<gene>
    <name evidence="2" type="primary">ORF148211</name>
    <name evidence="1" type="synonym">ORF148209</name>
</gene>
<dbReference type="EMBL" id="HACG01038567">
    <property type="protein sequence ID" value="CEK85432.1"/>
    <property type="molecule type" value="Transcribed_RNA"/>
</dbReference>
<organism evidence="2">
    <name type="scientific">Arion vulgaris</name>
    <dbReference type="NCBI Taxonomy" id="1028688"/>
    <lineage>
        <taxon>Eukaryota</taxon>
        <taxon>Metazoa</taxon>
        <taxon>Spiralia</taxon>
        <taxon>Lophotrochozoa</taxon>
        <taxon>Mollusca</taxon>
        <taxon>Gastropoda</taxon>
        <taxon>Heterobranchia</taxon>
        <taxon>Euthyneura</taxon>
        <taxon>Panpulmonata</taxon>
        <taxon>Eupulmonata</taxon>
        <taxon>Stylommatophora</taxon>
        <taxon>Helicina</taxon>
        <taxon>Arionoidea</taxon>
        <taxon>Arionidae</taxon>
        <taxon>Arion</taxon>
    </lineage>
</organism>
<reference evidence="2" key="1">
    <citation type="submission" date="2014-12" db="EMBL/GenBank/DDBJ databases">
        <title>Insight into the proteome of Arion vulgaris.</title>
        <authorList>
            <person name="Aradska J."/>
            <person name="Bulat T."/>
            <person name="Smidak R."/>
            <person name="Sarate P."/>
            <person name="Gangsoo J."/>
            <person name="Sialana F."/>
            <person name="Bilban M."/>
            <person name="Lubec G."/>
        </authorList>
    </citation>
    <scope>NUCLEOTIDE SEQUENCE</scope>
    <source>
        <tissue evidence="2">Skin</tissue>
    </source>
</reference>
<evidence type="ECO:0000313" key="2">
    <source>
        <dbReference type="EMBL" id="CEK85432.1"/>
    </source>
</evidence>
<evidence type="ECO:0000313" key="1">
    <source>
        <dbReference type="EMBL" id="CEK85431.1"/>
    </source>
</evidence>
<dbReference type="AlphaFoldDB" id="A0A0B7AXV5"/>
<protein>
    <submittedName>
        <fullName evidence="2">Uncharacterized protein</fullName>
    </submittedName>
</protein>
<name>A0A0B7AXV5_9EUPU</name>
<sequence>MCAIFSVLDSGGDLQIQNCGGLVRNQHKCRLRRESGDQLDTSKQPSSIIRCALGWNQQVNKEKVTLQTDVLQQC</sequence>
<proteinExistence type="predicted"/>